<keyword evidence="1" id="KW-0812">Transmembrane</keyword>
<proteinExistence type="predicted"/>
<accession>A0ABM0MAM7</accession>
<dbReference type="Pfam" id="PF14703">
    <property type="entry name" value="PHM7_cyt"/>
    <property type="match status" value="1"/>
</dbReference>
<protein>
    <submittedName>
        <fullName evidence="5">Transmembrane protein 63B-like</fullName>
    </submittedName>
</protein>
<evidence type="ECO:0000313" key="4">
    <source>
        <dbReference type="Proteomes" id="UP000694865"/>
    </source>
</evidence>
<dbReference type="Pfam" id="PF02714">
    <property type="entry name" value="RSN1_7TM"/>
    <property type="match status" value="1"/>
</dbReference>
<reference evidence="5" key="1">
    <citation type="submission" date="2025-08" db="UniProtKB">
        <authorList>
            <consortium name="RefSeq"/>
        </authorList>
    </citation>
    <scope>IDENTIFICATION</scope>
    <source>
        <tissue evidence="5">Testes</tissue>
    </source>
</reference>
<dbReference type="InterPro" id="IPR027815">
    <property type="entry name" value="CSC1/OSCA1-like_cyt"/>
</dbReference>
<feature type="transmembrane region" description="Helical" evidence="1">
    <location>
        <begin position="482"/>
        <end position="502"/>
    </location>
</feature>
<evidence type="ECO:0000313" key="5">
    <source>
        <dbReference type="RefSeq" id="XP_006817068.1"/>
    </source>
</evidence>
<feature type="transmembrane region" description="Helical" evidence="1">
    <location>
        <begin position="547"/>
        <end position="571"/>
    </location>
</feature>
<sequence length="667" mass="76697">MRHFTMHLQHREEHDIVTRTLFVVGIPLERTDPALVKQHFQEAYPDVIVTEIQFAYDITKLMKLDKKRRDAVSCRSLCEIQTQVSGLRPTLRADTCGQIGCCDQCGGPHVDAIEYYTELETKYTDESNEERRIAYSSNLGMAFVTVHNEKIAAKIVQDYKTLKTTPPTISSVSTQLNSTRWKLDYAPSPDNIKWENLSISPTQWWLRVILINSILFVLLFFLTTPAVILAGLDDINYQKAFENLHSPFVSQFLPTLLLWTLAALLPVLVYWSSSFEAHWTKTDENHIVMRKTFFFLLFMLLILPSLGLTSAQAFFEWSLSNEESIKMRWNCIFLPDNGAFFVNYVITCALAGTALEIIRLPELIYYGCNMLWTKSEAEKITKRRELAYEFQFGIQYAWMLCIFTIVVVYGITCPLIVPFGLLYMVLKHMVDRYNIYFAYAPSRIDKGIHNSAVNYVIISAVFLQCSILFFSVIRLGSLDPRTIVSAVVLILILGLLIAKTCFNLWMGFIPHAYEEFTNLEEPVSQEEEPTNFVPGVLYDRIPKLKKLMMAFVMVLHPALLMVQPPLLPLIMGHQTSPQKKKPRWQRILNNEKKKQYNNAGTNFSMASANRDAEMFELQTCRRSKMYQVTQLGRGFAKVGVVSKMFNVCNSMPKTQTIQNLFSICYNH</sequence>
<name>A0ABM0MAM7_SACKO</name>
<organism evidence="4 5">
    <name type="scientific">Saccoglossus kowalevskii</name>
    <name type="common">Acorn worm</name>
    <dbReference type="NCBI Taxonomy" id="10224"/>
    <lineage>
        <taxon>Eukaryota</taxon>
        <taxon>Metazoa</taxon>
        <taxon>Hemichordata</taxon>
        <taxon>Enteropneusta</taxon>
        <taxon>Harrimaniidae</taxon>
        <taxon>Saccoglossus</taxon>
    </lineage>
</organism>
<keyword evidence="1" id="KW-0472">Membrane</keyword>
<feature type="domain" description="CSC1/OSCA1-like cytosolic" evidence="3">
    <location>
        <begin position="19"/>
        <end position="196"/>
    </location>
</feature>
<evidence type="ECO:0000256" key="1">
    <source>
        <dbReference type="SAM" id="Phobius"/>
    </source>
</evidence>
<keyword evidence="4" id="KW-1185">Reference proteome</keyword>
<dbReference type="InterPro" id="IPR045122">
    <property type="entry name" value="Csc1-like"/>
</dbReference>
<dbReference type="PANTHER" id="PTHR13018">
    <property type="entry name" value="PROBABLE MEMBRANE PROTEIN DUF221-RELATED"/>
    <property type="match status" value="1"/>
</dbReference>
<feature type="transmembrane region" description="Helical" evidence="1">
    <location>
        <begin position="204"/>
        <end position="232"/>
    </location>
</feature>
<feature type="transmembrane region" description="Helical" evidence="1">
    <location>
        <begin position="396"/>
        <end position="426"/>
    </location>
</feature>
<dbReference type="InterPro" id="IPR003864">
    <property type="entry name" value="CSC1/OSCA1-like_7TM"/>
</dbReference>
<feature type="transmembrane region" description="Helical" evidence="1">
    <location>
        <begin position="452"/>
        <end position="476"/>
    </location>
</feature>
<feature type="transmembrane region" description="Helical" evidence="1">
    <location>
        <begin position="293"/>
        <end position="315"/>
    </location>
</feature>
<dbReference type="Proteomes" id="UP000694865">
    <property type="component" value="Unplaced"/>
</dbReference>
<evidence type="ECO:0000259" key="2">
    <source>
        <dbReference type="Pfam" id="PF02714"/>
    </source>
</evidence>
<feature type="domain" description="CSC1/OSCA1-like 7TM region" evidence="2">
    <location>
        <begin position="207"/>
        <end position="467"/>
    </location>
</feature>
<dbReference type="RefSeq" id="XP_006817068.1">
    <property type="nucleotide sequence ID" value="XM_006817005.1"/>
</dbReference>
<feature type="transmembrane region" description="Helical" evidence="1">
    <location>
        <begin position="252"/>
        <end position="272"/>
    </location>
</feature>
<dbReference type="GeneID" id="102806631"/>
<gene>
    <name evidence="5" type="primary">LOC102806631</name>
</gene>
<evidence type="ECO:0000259" key="3">
    <source>
        <dbReference type="Pfam" id="PF14703"/>
    </source>
</evidence>
<dbReference type="PANTHER" id="PTHR13018:SF5">
    <property type="entry name" value="RE44586P"/>
    <property type="match status" value="1"/>
</dbReference>
<keyword evidence="1" id="KW-1133">Transmembrane helix</keyword>